<dbReference type="Gene3D" id="3.40.50.300">
    <property type="entry name" value="P-loop containing nucleotide triphosphate hydrolases"/>
    <property type="match status" value="1"/>
</dbReference>
<dbReference type="SUPFAM" id="SSF52540">
    <property type="entry name" value="P-loop containing nucleoside triphosphate hydrolases"/>
    <property type="match status" value="1"/>
</dbReference>
<dbReference type="EC" id="2.7.7.7" evidence="11"/>
<dbReference type="Gene3D" id="1.20.272.10">
    <property type="match status" value="1"/>
</dbReference>
<feature type="compositionally biased region" description="Low complexity" evidence="12">
    <location>
        <begin position="387"/>
        <end position="422"/>
    </location>
</feature>
<dbReference type="GO" id="GO:0003887">
    <property type="term" value="F:DNA-directed DNA polymerase activity"/>
    <property type="evidence" value="ECO:0007669"/>
    <property type="project" value="UniProtKB-KW"/>
</dbReference>
<evidence type="ECO:0000313" key="14">
    <source>
        <dbReference type="EMBL" id="RIX26499.1"/>
    </source>
</evidence>
<keyword evidence="15" id="KW-1185">Reference proteome</keyword>
<dbReference type="InterPro" id="IPR027417">
    <property type="entry name" value="P-loop_NTPase"/>
</dbReference>
<dbReference type="AlphaFoldDB" id="A0A3A1TXR0"/>
<dbReference type="CDD" id="cd00009">
    <property type="entry name" value="AAA"/>
    <property type="match status" value="1"/>
</dbReference>
<organism evidence="14 15">
    <name type="scientific">Amnibacterium setariae</name>
    <dbReference type="NCBI Taxonomy" id="2306585"/>
    <lineage>
        <taxon>Bacteria</taxon>
        <taxon>Bacillati</taxon>
        <taxon>Actinomycetota</taxon>
        <taxon>Actinomycetes</taxon>
        <taxon>Micrococcales</taxon>
        <taxon>Microbacteriaceae</taxon>
        <taxon>Amnibacterium</taxon>
    </lineage>
</organism>
<evidence type="ECO:0000256" key="8">
    <source>
        <dbReference type="ARBA" id="ARBA00022840"/>
    </source>
</evidence>
<comment type="caution">
    <text evidence="14">The sequence shown here is derived from an EMBL/GenBank/DDBJ whole genome shotgun (WGS) entry which is preliminary data.</text>
</comment>
<dbReference type="Pfam" id="PF12169">
    <property type="entry name" value="DNA_pol3_gamma3"/>
    <property type="match status" value="1"/>
</dbReference>
<dbReference type="InterPro" id="IPR050238">
    <property type="entry name" value="DNA_Rep/Repair_Clamp_Loader"/>
</dbReference>
<evidence type="ECO:0000256" key="4">
    <source>
        <dbReference type="ARBA" id="ARBA00022705"/>
    </source>
</evidence>
<dbReference type="Pfam" id="PF13177">
    <property type="entry name" value="DNA_pol3_delta2"/>
    <property type="match status" value="1"/>
</dbReference>
<dbReference type="Proteomes" id="UP000265742">
    <property type="component" value="Unassembled WGS sequence"/>
</dbReference>
<dbReference type="RefSeq" id="WP_119483574.1">
    <property type="nucleotide sequence ID" value="NZ_QXTG01000003.1"/>
</dbReference>
<dbReference type="InterPro" id="IPR012763">
    <property type="entry name" value="DNA_pol_III_sug/sutau_N"/>
</dbReference>
<dbReference type="GO" id="GO:0005524">
    <property type="term" value="F:ATP binding"/>
    <property type="evidence" value="ECO:0007669"/>
    <property type="project" value="UniProtKB-KW"/>
</dbReference>
<keyword evidence="6 11" id="KW-0547">Nucleotide-binding</keyword>
<dbReference type="InterPro" id="IPR022754">
    <property type="entry name" value="DNA_pol_III_gamma-3"/>
</dbReference>
<sequence>MVTALYRRYRPETFAELIGQAHVTDPLRTALRTDRVNHAYLFSGPRGCGKTTSARILARCLNCAEGPTDTPCGVCPSCVELGRDGGGSLDVVEIDAASHNGVDDARDLRERAVFAPARDRYKIFILDEAHMVTSQGFNALLKIVEEPPEHVKFIFATTEPEKVIGTIRSRTHHYPFRLVAPAQLLDYVAHLCEEEGVRVEAGVLPLVVKAGGGSPRDTLSLLDQLIAGSEGDLVEYERATALLGYTSASLIDDVVAAVAEGDAAGAFAAVDRIVQTGQDPRRFVEDLLERMRDLIVVAATGDAAASVLRGAPADQLAALTVQAQRFGTAELSRIADTISDALDEMVGATSPRLHLELMVARMLVPATDIGAAATRIERLERRVGVEAAPSASAPARAAAPAAPVATPARPAADAAPVVRPPSFDVPPPSAPVPPARPAAAAATPPAAATDVPAPQPARPAGAPLTIQHVRDAWPEVLETVQRAKRSAWAVVYTSYPLALQDDVLTLAFVSRSDVEGFKRPAQTGGGVSEVLRTAILEVLGVRVKFLPRVDGGAGRAETTPAATAPVADPPAEDVPPDDVPPPDPYEDEEPRRAPVAPVPVRAAAPDVAPPAPPVVPVVSEPLPPAGWGAPVPVPAPEPEPEPEAAEPEPAPAAVTTPVPPIRPDEHQRYGEAVVRELLGASFLEETVITPTEVR</sequence>
<dbReference type="NCBIfam" id="TIGR02397">
    <property type="entry name" value="dnaX_nterm"/>
    <property type="match status" value="1"/>
</dbReference>
<gene>
    <name evidence="11" type="primary">dnaX</name>
    <name evidence="14" type="ORF">D1781_16320</name>
</gene>
<evidence type="ECO:0000256" key="3">
    <source>
        <dbReference type="ARBA" id="ARBA00022695"/>
    </source>
</evidence>
<dbReference type="GO" id="GO:0046872">
    <property type="term" value="F:metal ion binding"/>
    <property type="evidence" value="ECO:0007669"/>
    <property type="project" value="UniProtKB-KW"/>
</dbReference>
<dbReference type="FunFam" id="3.40.50.300:FF:000014">
    <property type="entry name" value="DNA polymerase III subunit gamma/tau"/>
    <property type="match status" value="1"/>
</dbReference>
<keyword evidence="5" id="KW-0479">Metal-binding</keyword>
<feature type="domain" description="AAA+ ATPase" evidence="13">
    <location>
        <begin position="36"/>
        <end position="184"/>
    </location>
</feature>
<feature type="compositionally biased region" description="Low complexity" evidence="12">
    <location>
        <begin position="437"/>
        <end position="458"/>
    </location>
</feature>
<dbReference type="GO" id="GO:0009360">
    <property type="term" value="C:DNA polymerase III complex"/>
    <property type="evidence" value="ECO:0007669"/>
    <property type="project" value="InterPro"/>
</dbReference>
<evidence type="ECO:0000256" key="7">
    <source>
        <dbReference type="ARBA" id="ARBA00022833"/>
    </source>
</evidence>
<dbReference type="GO" id="GO:0003677">
    <property type="term" value="F:DNA binding"/>
    <property type="evidence" value="ECO:0007669"/>
    <property type="project" value="InterPro"/>
</dbReference>
<feature type="region of interest" description="Disordered" evidence="12">
    <location>
        <begin position="387"/>
        <end position="458"/>
    </location>
</feature>
<dbReference type="InterPro" id="IPR003593">
    <property type="entry name" value="AAA+_ATPase"/>
</dbReference>
<keyword evidence="4 11" id="KW-0235">DNA replication</keyword>
<dbReference type="GO" id="GO:0006261">
    <property type="term" value="P:DNA-templated DNA replication"/>
    <property type="evidence" value="ECO:0007669"/>
    <property type="project" value="TreeGrafter"/>
</dbReference>
<dbReference type="PANTHER" id="PTHR11669:SF0">
    <property type="entry name" value="PROTEIN STICHEL-LIKE 2"/>
    <property type="match status" value="1"/>
</dbReference>
<evidence type="ECO:0000256" key="1">
    <source>
        <dbReference type="ARBA" id="ARBA00006360"/>
    </source>
</evidence>
<evidence type="ECO:0000256" key="6">
    <source>
        <dbReference type="ARBA" id="ARBA00022741"/>
    </source>
</evidence>
<feature type="region of interest" description="Disordered" evidence="12">
    <location>
        <begin position="607"/>
        <end position="664"/>
    </location>
</feature>
<comment type="function">
    <text evidence="11">DNA polymerase III is a complex, multichain enzyme responsible for most of the replicative synthesis in bacteria. This DNA polymerase also exhibits 3' to 5' exonuclease activity.</text>
</comment>
<comment type="catalytic activity">
    <reaction evidence="10 11">
        <text>DNA(n) + a 2'-deoxyribonucleoside 5'-triphosphate = DNA(n+1) + diphosphate</text>
        <dbReference type="Rhea" id="RHEA:22508"/>
        <dbReference type="Rhea" id="RHEA-COMP:17339"/>
        <dbReference type="Rhea" id="RHEA-COMP:17340"/>
        <dbReference type="ChEBI" id="CHEBI:33019"/>
        <dbReference type="ChEBI" id="CHEBI:61560"/>
        <dbReference type="ChEBI" id="CHEBI:173112"/>
        <dbReference type="EC" id="2.7.7.7"/>
    </reaction>
</comment>
<comment type="subunit">
    <text evidence="11">DNA polymerase III contains a core (composed of alpha, epsilon and theta chains) that associates with a tau subunit. This core dimerizes to form the POLIII' complex. PolIII' associates with the gamma complex (composed of gamma, delta, delta', psi and chi chains) and with the beta chain to form the complete DNA polymerase III complex.</text>
</comment>
<dbReference type="Pfam" id="PF22608">
    <property type="entry name" value="DNAX_ATPase_lid"/>
    <property type="match status" value="1"/>
</dbReference>
<evidence type="ECO:0000313" key="15">
    <source>
        <dbReference type="Proteomes" id="UP000265742"/>
    </source>
</evidence>
<dbReference type="EMBL" id="QXTG01000003">
    <property type="protein sequence ID" value="RIX26499.1"/>
    <property type="molecule type" value="Genomic_DNA"/>
</dbReference>
<evidence type="ECO:0000256" key="2">
    <source>
        <dbReference type="ARBA" id="ARBA00022679"/>
    </source>
</evidence>
<comment type="similarity">
    <text evidence="1 11">Belongs to the DnaX/STICHEL family.</text>
</comment>
<dbReference type="SMART" id="SM00382">
    <property type="entry name" value="AAA"/>
    <property type="match status" value="1"/>
</dbReference>
<keyword evidence="3 11" id="KW-0548">Nucleotidyltransferase</keyword>
<evidence type="ECO:0000256" key="11">
    <source>
        <dbReference type="RuleBase" id="RU364063"/>
    </source>
</evidence>
<dbReference type="Gene3D" id="1.10.8.60">
    <property type="match status" value="1"/>
</dbReference>
<evidence type="ECO:0000259" key="13">
    <source>
        <dbReference type="SMART" id="SM00382"/>
    </source>
</evidence>
<feature type="compositionally biased region" description="Pro residues" evidence="12">
    <location>
        <begin position="423"/>
        <end position="436"/>
    </location>
</feature>
<evidence type="ECO:0000256" key="9">
    <source>
        <dbReference type="ARBA" id="ARBA00022932"/>
    </source>
</evidence>
<keyword evidence="7" id="KW-0862">Zinc</keyword>
<accession>A0A3A1TXR0</accession>
<protein>
    <recommendedName>
        <fullName evidence="11">DNA polymerase III subunit gamma/tau</fullName>
        <ecNumber evidence="11">2.7.7.7</ecNumber>
    </recommendedName>
</protein>
<name>A0A3A1TXR0_9MICO</name>
<dbReference type="InterPro" id="IPR045085">
    <property type="entry name" value="HLD_clamp_pol_III_gamma_tau"/>
</dbReference>
<feature type="region of interest" description="Disordered" evidence="12">
    <location>
        <begin position="551"/>
        <end position="593"/>
    </location>
</feature>
<dbReference type="InterPro" id="IPR008921">
    <property type="entry name" value="DNA_pol3_clamp-load_cplx_C"/>
</dbReference>
<proteinExistence type="inferred from homology"/>
<evidence type="ECO:0000256" key="12">
    <source>
        <dbReference type="SAM" id="MobiDB-lite"/>
    </source>
</evidence>
<dbReference type="CDD" id="cd18137">
    <property type="entry name" value="HLD_clamp_pol_III_gamma_tau"/>
    <property type="match status" value="1"/>
</dbReference>
<keyword evidence="2 11" id="KW-0808">Transferase</keyword>
<dbReference type="OrthoDB" id="9810148at2"/>
<feature type="compositionally biased region" description="Low complexity" evidence="12">
    <location>
        <begin position="555"/>
        <end position="566"/>
    </location>
</feature>
<dbReference type="SUPFAM" id="SSF48019">
    <property type="entry name" value="post-AAA+ oligomerization domain-like"/>
    <property type="match status" value="1"/>
</dbReference>
<keyword evidence="8 11" id="KW-0067">ATP-binding</keyword>
<reference evidence="15" key="1">
    <citation type="submission" date="2018-09" db="EMBL/GenBank/DDBJ databases">
        <authorList>
            <person name="Kim I."/>
        </authorList>
    </citation>
    <scope>NUCLEOTIDE SEQUENCE [LARGE SCALE GENOMIC DNA]</scope>
    <source>
        <strain evidence="15">DD4a</strain>
    </source>
</reference>
<feature type="compositionally biased region" description="Low complexity" evidence="12">
    <location>
        <begin position="616"/>
        <end position="630"/>
    </location>
</feature>
<dbReference type="NCBIfam" id="NF005846">
    <property type="entry name" value="PRK07764.1-6"/>
    <property type="match status" value="1"/>
</dbReference>
<evidence type="ECO:0000256" key="5">
    <source>
        <dbReference type="ARBA" id="ARBA00022723"/>
    </source>
</evidence>
<evidence type="ECO:0000256" key="10">
    <source>
        <dbReference type="ARBA" id="ARBA00049244"/>
    </source>
</evidence>
<keyword evidence="9 11" id="KW-0239">DNA-directed DNA polymerase</keyword>
<dbReference type="PANTHER" id="PTHR11669">
    <property type="entry name" value="REPLICATION FACTOR C / DNA POLYMERASE III GAMMA-TAU SUBUNIT"/>
    <property type="match status" value="1"/>
</dbReference>